<dbReference type="EMBL" id="GISG01260800">
    <property type="protein sequence ID" value="MBA4673797.1"/>
    <property type="molecule type" value="Transcribed_RNA"/>
</dbReference>
<sequence length="141" mass="17233">MKKSMLRFPHQGHRRMNLRISPCLLLVEALMKITRKRVSRWRKKKIWCKKLSQQVILILRRNLIQRRLQKVPVFQSLNRRSAQAKRCLLQQKRMIVSLLLMIHQRLNMKTHPRWMQNLQSSLERRLKLVVANVKIRRKKDK</sequence>
<proteinExistence type="predicted"/>
<dbReference type="AlphaFoldDB" id="A0A7C9ARY1"/>
<protein>
    <submittedName>
        <fullName evidence="1">Uncharacterized protein</fullName>
    </submittedName>
</protein>
<organism evidence="1">
    <name type="scientific">Opuntia streptacantha</name>
    <name type="common">Prickly pear cactus</name>
    <name type="synonym">Opuntia cardona</name>
    <dbReference type="NCBI Taxonomy" id="393608"/>
    <lineage>
        <taxon>Eukaryota</taxon>
        <taxon>Viridiplantae</taxon>
        <taxon>Streptophyta</taxon>
        <taxon>Embryophyta</taxon>
        <taxon>Tracheophyta</taxon>
        <taxon>Spermatophyta</taxon>
        <taxon>Magnoliopsida</taxon>
        <taxon>eudicotyledons</taxon>
        <taxon>Gunneridae</taxon>
        <taxon>Pentapetalae</taxon>
        <taxon>Caryophyllales</taxon>
        <taxon>Cactineae</taxon>
        <taxon>Cactaceae</taxon>
        <taxon>Opuntioideae</taxon>
        <taxon>Opuntia</taxon>
    </lineage>
</organism>
<evidence type="ECO:0000313" key="1">
    <source>
        <dbReference type="EMBL" id="MBA4673796.1"/>
    </source>
</evidence>
<dbReference type="EMBL" id="GISG01260796">
    <property type="protein sequence ID" value="MBA4673795.1"/>
    <property type="molecule type" value="Transcribed_RNA"/>
</dbReference>
<reference evidence="1" key="2">
    <citation type="submission" date="2020-07" db="EMBL/GenBank/DDBJ databases">
        <authorList>
            <person name="Vera ALvarez R."/>
            <person name="Arias-Moreno D.M."/>
            <person name="Jimenez-Jacinto V."/>
            <person name="Jimenez-Bremont J.F."/>
            <person name="Swaminathan K."/>
            <person name="Moose S.P."/>
            <person name="Guerrero-Gonzalez M.L."/>
            <person name="Marino-Ramirez L."/>
            <person name="Landsman D."/>
            <person name="Rodriguez-Kessler M."/>
            <person name="Delgado-Sanchez P."/>
        </authorList>
    </citation>
    <scope>NUCLEOTIDE SEQUENCE</scope>
    <source>
        <tissue evidence="1">Cladode</tissue>
    </source>
</reference>
<reference evidence="1" key="1">
    <citation type="journal article" date="2013" name="J. Plant Res.">
        <title>Effect of fungi and light on seed germination of three Opuntia species from semiarid lands of central Mexico.</title>
        <authorList>
            <person name="Delgado-Sanchez P."/>
            <person name="Jimenez-Bremont J.F."/>
            <person name="Guerrero-Gonzalez Mde L."/>
            <person name="Flores J."/>
        </authorList>
    </citation>
    <scope>NUCLEOTIDE SEQUENCE</scope>
    <source>
        <tissue evidence="1">Cladode</tissue>
    </source>
</reference>
<dbReference type="EMBL" id="GISG01260799">
    <property type="protein sequence ID" value="MBA4673796.1"/>
    <property type="molecule type" value="Transcribed_RNA"/>
</dbReference>
<name>A0A7C9ARY1_OPUST</name>
<accession>A0A7C9ARY1</accession>